<evidence type="ECO:0000256" key="5">
    <source>
        <dbReference type="ARBA" id="ARBA00022837"/>
    </source>
</evidence>
<evidence type="ECO:0000313" key="11">
    <source>
        <dbReference type="Proteomes" id="UP000663832"/>
    </source>
</evidence>
<comment type="caution">
    <text evidence="9">The sequence shown here is derived from an EMBL/GenBank/DDBJ whole genome shotgun (WGS) entry which is preliminary data.</text>
</comment>
<dbReference type="SUPFAM" id="SSF47473">
    <property type="entry name" value="EF-hand"/>
    <property type="match status" value="1"/>
</dbReference>
<dbReference type="GO" id="GO:0005509">
    <property type="term" value="F:calcium ion binding"/>
    <property type="evidence" value="ECO:0007669"/>
    <property type="project" value="InterPro"/>
</dbReference>
<dbReference type="EMBL" id="CAJNOM010000512">
    <property type="protein sequence ID" value="CAF1478474.1"/>
    <property type="molecule type" value="Genomic_DNA"/>
</dbReference>
<evidence type="ECO:0000313" key="8">
    <source>
        <dbReference type="EMBL" id="CAF0858353.1"/>
    </source>
</evidence>
<dbReference type="InterPro" id="IPR002048">
    <property type="entry name" value="EF_hand_dom"/>
</dbReference>
<dbReference type="InterPro" id="IPR028846">
    <property type="entry name" value="Recoverin"/>
</dbReference>
<dbReference type="PROSITE" id="PS00018">
    <property type="entry name" value="EF_HAND_1"/>
    <property type="match status" value="2"/>
</dbReference>
<accession>A0A815RMN2</accession>
<dbReference type="EMBL" id="CAJNOI010000025">
    <property type="protein sequence ID" value="CAF0858353.1"/>
    <property type="molecule type" value="Genomic_DNA"/>
</dbReference>
<dbReference type="PANTHER" id="PTHR23055:SF178">
    <property type="entry name" value="NEUROCALCIN HOMOLOG"/>
    <property type="match status" value="1"/>
</dbReference>
<evidence type="ECO:0000313" key="10">
    <source>
        <dbReference type="EMBL" id="CAF1481167.1"/>
    </source>
</evidence>
<comment type="similarity">
    <text evidence="1">Belongs to the recoverin family.</text>
</comment>
<evidence type="ECO:0000256" key="3">
    <source>
        <dbReference type="ARBA" id="ARBA00022723"/>
    </source>
</evidence>
<dbReference type="InterPro" id="IPR018247">
    <property type="entry name" value="EF_Hand_1_Ca_BS"/>
</dbReference>
<name>A0A815RMN2_9BILA</name>
<feature type="domain" description="EF-hand" evidence="7">
    <location>
        <begin position="101"/>
        <end position="136"/>
    </location>
</feature>
<dbReference type="CDD" id="cd00051">
    <property type="entry name" value="EFh"/>
    <property type="match status" value="1"/>
</dbReference>
<dbReference type="Proteomes" id="UP000663832">
    <property type="component" value="Unassembled WGS sequence"/>
</dbReference>
<keyword evidence="2" id="KW-0519">Myristate</keyword>
<dbReference type="PROSITE" id="PS50222">
    <property type="entry name" value="EF_HAND_2"/>
    <property type="match status" value="2"/>
</dbReference>
<keyword evidence="5" id="KW-0106">Calcium</keyword>
<keyword evidence="6" id="KW-0449">Lipoprotein</keyword>
<evidence type="ECO:0000256" key="2">
    <source>
        <dbReference type="ARBA" id="ARBA00022707"/>
    </source>
</evidence>
<dbReference type="OrthoDB" id="191686at2759"/>
<dbReference type="PRINTS" id="PR00450">
    <property type="entry name" value="RECOVERIN"/>
</dbReference>
<feature type="domain" description="EF-hand" evidence="7">
    <location>
        <begin position="65"/>
        <end position="100"/>
    </location>
</feature>
<evidence type="ECO:0000313" key="9">
    <source>
        <dbReference type="EMBL" id="CAF1478474.1"/>
    </source>
</evidence>
<evidence type="ECO:0000256" key="1">
    <source>
        <dbReference type="ARBA" id="ARBA00006049"/>
    </source>
</evidence>
<dbReference type="AlphaFoldDB" id="A0A815RMN2"/>
<dbReference type="SMART" id="SM00054">
    <property type="entry name" value="EFh"/>
    <property type="match status" value="2"/>
</dbReference>
<dbReference type="InterPro" id="IPR011992">
    <property type="entry name" value="EF-hand-dom_pair"/>
</dbReference>
<proteinExistence type="inferred from homology"/>
<evidence type="ECO:0000259" key="7">
    <source>
        <dbReference type="PROSITE" id="PS50222"/>
    </source>
</evidence>
<dbReference type="Gene3D" id="1.10.238.10">
    <property type="entry name" value="EF-hand"/>
    <property type="match status" value="1"/>
</dbReference>
<dbReference type="PANTHER" id="PTHR23055">
    <property type="entry name" value="CALCIUM BINDING PROTEINS"/>
    <property type="match status" value="1"/>
</dbReference>
<keyword evidence="3" id="KW-0479">Metal-binding</keyword>
<keyword evidence="4" id="KW-0677">Repeat</keyword>
<evidence type="ECO:0000256" key="6">
    <source>
        <dbReference type="ARBA" id="ARBA00023288"/>
    </source>
</evidence>
<reference evidence="9" key="1">
    <citation type="submission" date="2021-02" db="EMBL/GenBank/DDBJ databases">
        <authorList>
            <person name="Nowell W R."/>
        </authorList>
    </citation>
    <scope>NUCLEOTIDE SEQUENCE</scope>
</reference>
<evidence type="ECO:0000256" key="4">
    <source>
        <dbReference type="ARBA" id="ARBA00022737"/>
    </source>
</evidence>
<dbReference type="Pfam" id="PF13202">
    <property type="entry name" value="EF-hand_5"/>
    <property type="match status" value="2"/>
</dbReference>
<dbReference type="Proteomes" id="UP000663877">
    <property type="component" value="Unassembled WGS sequence"/>
</dbReference>
<sequence length="198" mass="22649">MGNKNGSHDTLLDETQDLLMQRTGMSKFDVELWYKAIYDRSTKGKLSKAQMISIYKDMSDLDSSRISDVVDSLANVFDEDHSGTVDINEFMRGFILTTRGDLRSKIDYTFRIYDKNDDNQISGEEIKQMANSITRMLGGDETGNDEACFAIIQQFLKQFTGSENGVIYKHDFIKTVMQNKELLAILSPFYACPSHRRH</sequence>
<gene>
    <name evidence="8" type="ORF">BJG266_LOCUS8239</name>
    <name evidence="9" type="ORF">QVE165_LOCUS42075</name>
    <name evidence="10" type="ORF">QVE165_LOCUS42242</name>
</gene>
<dbReference type="EMBL" id="CAJNOM010000517">
    <property type="protein sequence ID" value="CAF1481167.1"/>
    <property type="molecule type" value="Genomic_DNA"/>
</dbReference>
<organism evidence="9 11">
    <name type="scientific">Adineta steineri</name>
    <dbReference type="NCBI Taxonomy" id="433720"/>
    <lineage>
        <taxon>Eukaryota</taxon>
        <taxon>Metazoa</taxon>
        <taxon>Spiralia</taxon>
        <taxon>Gnathifera</taxon>
        <taxon>Rotifera</taxon>
        <taxon>Eurotatoria</taxon>
        <taxon>Bdelloidea</taxon>
        <taxon>Adinetida</taxon>
        <taxon>Adinetidae</taxon>
        <taxon>Adineta</taxon>
    </lineage>
</organism>
<keyword evidence="11" id="KW-1185">Reference proteome</keyword>
<protein>
    <recommendedName>
        <fullName evidence="7">EF-hand domain-containing protein</fullName>
    </recommendedName>
</protein>